<evidence type="ECO:0000313" key="3">
    <source>
        <dbReference type="EMBL" id="KAJ8866332.1"/>
    </source>
</evidence>
<organism evidence="3 4">
    <name type="scientific">Dryococelus australis</name>
    <dbReference type="NCBI Taxonomy" id="614101"/>
    <lineage>
        <taxon>Eukaryota</taxon>
        <taxon>Metazoa</taxon>
        <taxon>Ecdysozoa</taxon>
        <taxon>Arthropoda</taxon>
        <taxon>Hexapoda</taxon>
        <taxon>Insecta</taxon>
        <taxon>Pterygota</taxon>
        <taxon>Neoptera</taxon>
        <taxon>Polyneoptera</taxon>
        <taxon>Phasmatodea</taxon>
        <taxon>Verophasmatodea</taxon>
        <taxon>Anareolatae</taxon>
        <taxon>Phasmatidae</taxon>
        <taxon>Eurycanthinae</taxon>
        <taxon>Dryococelus</taxon>
    </lineage>
</organism>
<sequence length="911" mass="99339">MWAVGMAYLWCVGVRSTDQLASCPAGLQARAAPGITRDITGPRCKTSAATPLPPPPLPNSLHDDVTPAGQRRSTGTFPDEEHFLTFWKLFEFCINTVVSPISRETDQGSIRGSHPHPSPTHRASGGAQCGRRRRTWDACPVSQPAPAAVGRTGTDKGEATPVSGILTEAASGRPAAVRSLAHPLAAAPLCTWLVYSPPTKANRVHVPAGLPPEIRKWESCRTMPLVGGFSQGSPVSPRPCISALLHTRLAPPSLLRAAQISSLTHSLFHQLRKYIDFEAYWDINITSEDCDCLCQGNAVAIAWRGELLSTREKEAVVKRGCAQTQDHTSARQVWIPHEQSLYESRSCRVYTSRLPPDSITGDIAPQIFTCENHSGGWRWSAGFIGDLPFAPPLRPDAAPYLVSHPSALNNSMITAAQISPLALVSAIPVHAGIQRWGKREIPEKPAYQRHSQARFPRTKNEPGATLPRIEPVSPRQSLVFVELRRDELEFRSVMNCVTRQLAFASTLARSKRATTWSTAAPRYWRTADHVTQLPVDALKTATLYQGDEGVPIQNMSNGPIHNDDVLKSSETAQQGPNACSRISVGSVREVLESSRCPRRPSALVSDLLRACGRLSHVSNMPVELGGVCGGRAVDKSRRVAGGGLSLSRRSPPPPPSTETVLGGVWPINQVTRPPGRRGHLHPQLALRPGLSKPRGADSPLSRLSHSRLGARGLFTIKTLTGASLLRMATYVNRAGDAMVRQGTQEYPDTTHKANGYVYPVSCWIYNSPTIRHYSPDADENISTVNQKQCHPNKIIALKARQKNCRGIVNTELILVAEMVGLKSHVGLSRTARRGIANPASHMETTAAIPFIESNLCRRGGPIPDFRMWESCRAMPLVGGFSRGSPVSPTPSFQRCSILPSHHPHWLSRPRF</sequence>
<evidence type="ECO:0000256" key="1">
    <source>
        <dbReference type="SAM" id="MobiDB-lite"/>
    </source>
</evidence>
<accession>A0ABQ9G1G6</accession>
<feature type="region of interest" description="Disordered" evidence="1">
    <location>
        <begin position="37"/>
        <end position="76"/>
    </location>
</feature>
<proteinExistence type="predicted"/>
<feature type="region of interest" description="Disordered" evidence="1">
    <location>
        <begin position="672"/>
        <end position="703"/>
    </location>
</feature>
<dbReference type="EMBL" id="JARBHB010000016">
    <property type="protein sequence ID" value="KAJ8866332.1"/>
    <property type="molecule type" value="Genomic_DNA"/>
</dbReference>
<keyword evidence="4" id="KW-1185">Reference proteome</keyword>
<reference evidence="3 4" key="1">
    <citation type="submission" date="2023-02" db="EMBL/GenBank/DDBJ databases">
        <title>LHISI_Scaffold_Assembly.</title>
        <authorList>
            <person name="Stuart O.P."/>
            <person name="Cleave R."/>
            <person name="Magrath M.J.L."/>
            <person name="Mikheyev A.S."/>
        </authorList>
    </citation>
    <scope>NUCLEOTIDE SEQUENCE [LARGE SCALE GENOMIC DNA]</scope>
    <source>
        <strain evidence="3">Daus_M_001</strain>
        <tissue evidence="3">Leg muscle</tissue>
    </source>
</reference>
<feature type="signal peptide" evidence="2">
    <location>
        <begin position="1"/>
        <end position="16"/>
    </location>
</feature>
<comment type="caution">
    <text evidence="3">The sequence shown here is derived from an EMBL/GenBank/DDBJ whole genome shotgun (WGS) entry which is preliminary data.</text>
</comment>
<feature type="chain" id="PRO_5046379937" evidence="2">
    <location>
        <begin position="17"/>
        <end position="911"/>
    </location>
</feature>
<feature type="region of interest" description="Disordered" evidence="1">
    <location>
        <begin position="446"/>
        <end position="469"/>
    </location>
</feature>
<feature type="region of interest" description="Disordered" evidence="1">
    <location>
        <begin position="104"/>
        <end position="160"/>
    </location>
</feature>
<evidence type="ECO:0000313" key="4">
    <source>
        <dbReference type="Proteomes" id="UP001159363"/>
    </source>
</evidence>
<gene>
    <name evidence="3" type="ORF">PR048_032175</name>
</gene>
<name>A0ABQ9G1G6_9NEOP</name>
<dbReference type="Proteomes" id="UP001159363">
    <property type="component" value="Chromosome 15"/>
</dbReference>
<evidence type="ECO:0000256" key="2">
    <source>
        <dbReference type="SAM" id="SignalP"/>
    </source>
</evidence>
<keyword evidence="2" id="KW-0732">Signal</keyword>
<protein>
    <submittedName>
        <fullName evidence="3">Uncharacterized protein</fullName>
    </submittedName>
</protein>